<evidence type="ECO:0000313" key="2">
    <source>
        <dbReference type="Proteomes" id="UP000001203"/>
    </source>
</evidence>
<keyword evidence="2" id="KW-1185">Reference proteome</keyword>
<dbReference type="AlphaFoldDB" id="B1X1X4"/>
<dbReference type="Proteomes" id="UP000001203">
    <property type="component" value="Chromosome linear"/>
</dbReference>
<name>B1X1X4_CROS5</name>
<dbReference type="eggNOG" id="COG2442">
    <property type="taxonomic scope" value="Bacteria"/>
</dbReference>
<evidence type="ECO:0000313" key="1">
    <source>
        <dbReference type="EMBL" id="ACB54135.1"/>
    </source>
</evidence>
<dbReference type="KEGG" id="cyt:cce_4787"/>
<organism evidence="1 2">
    <name type="scientific">Crocosphaera subtropica (strain ATCC 51142 / BH68)</name>
    <name type="common">Cyanothece sp. (strain ATCC 51142)</name>
    <dbReference type="NCBI Taxonomy" id="43989"/>
    <lineage>
        <taxon>Bacteria</taxon>
        <taxon>Bacillati</taxon>
        <taxon>Cyanobacteriota</taxon>
        <taxon>Cyanophyceae</taxon>
        <taxon>Oscillatoriophycideae</taxon>
        <taxon>Chroococcales</taxon>
        <taxon>Aphanothecaceae</taxon>
        <taxon>Crocosphaera</taxon>
        <taxon>Crocosphaera subtropica</taxon>
    </lineage>
</organism>
<proteinExistence type="predicted"/>
<evidence type="ECO:0008006" key="3">
    <source>
        <dbReference type="Google" id="ProtNLM"/>
    </source>
</evidence>
<dbReference type="EMBL" id="CP000807">
    <property type="protein sequence ID" value="ACB54135.1"/>
    <property type="molecule type" value="Genomic_DNA"/>
</dbReference>
<protein>
    <recommendedName>
        <fullName evidence="3">DUF433 domain-containing protein</fullName>
    </recommendedName>
</protein>
<dbReference type="Gene3D" id="1.10.10.10">
    <property type="entry name" value="Winged helix-like DNA-binding domain superfamily/Winged helix DNA-binding domain"/>
    <property type="match status" value="1"/>
</dbReference>
<sequence length="94" mass="11073">MTNQPAKTNWKYLEPSPNSWRKQLYLKGTRIKASVIYSDMIVNEMSEADALYNWDFPLEAIHEIIEYCQTHQELLQSEALEERRRLEAKGVIIS</sequence>
<accession>B1X1X4</accession>
<dbReference type="OrthoDB" id="426940at2"/>
<reference evidence="1 2" key="1">
    <citation type="journal article" date="2008" name="Proc. Natl. Acad. Sci. U.S.A.">
        <title>The genome of Cyanothece 51142, a unicellular diazotrophic cyanobacterium important in the marine nitrogen cycle.</title>
        <authorList>
            <person name="Welsh E.A."/>
            <person name="Liberton M."/>
            <person name="Stoeckel J."/>
            <person name="Loh T."/>
            <person name="Elvitigala T."/>
            <person name="Wang C."/>
            <person name="Wollam A."/>
            <person name="Fulton R.S."/>
            <person name="Clifton S.W."/>
            <person name="Jacobs J.M."/>
            <person name="Aurora R."/>
            <person name="Ghosh B.K."/>
            <person name="Sherman L.A."/>
            <person name="Smith R.D."/>
            <person name="Wilson R.K."/>
            <person name="Pakrasi H.B."/>
        </authorList>
    </citation>
    <scope>NUCLEOTIDE SEQUENCE [LARGE SCALE GENOMIC DNA]</scope>
    <source>
        <strain evidence="2">ATCC 51142 / BH68</strain>
    </source>
</reference>
<dbReference type="InterPro" id="IPR036388">
    <property type="entry name" value="WH-like_DNA-bd_sf"/>
</dbReference>
<gene>
    <name evidence="1" type="ordered locus">cce_4787</name>
</gene>
<dbReference type="RefSeq" id="WP_009547949.1">
    <property type="nucleotide sequence ID" value="NC_010547.1"/>
</dbReference>
<dbReference type="HOGENOM" id="CLU_133172_1_0_3"/>